<dbReference type="CDD" id="cd16442">
    <property type="entry name" value="BPL"/>
    <property type="match status" value="1"/>
</dbReference>
<dbReference type="Gene3D" id="2.30.30.100">
    <property type="match status" value="1"/>
</dbReference>
<dbReference type="GO" id="GO:0016874">
    <property type="term" value="F:ligase activity"/>
    <property type="evidence" value="ECO:0007669"/>
    <property type="project" value="UniProtKB-KW"/>
</dbReference>
<reference evidence="8" key="1">
    <citation type="submission" date="2022-04" db="EMBL/GenBank/DDBJ databases">
        <title>Whole genome sequence of Sphaerotilus sp. FB-5.</title>
        <authorList>
            <person name="Takeda M."/>
            <person name="Narihara S."/>
            <person name="Akimoto M."/>
            <person name="Akimoto R."/>
            <person name="Nishiyashiki S."/>
            <person name="Murakami T."/>
        </authorList>
    </citation>
    <scope>NUCLEOTIDE SEQUENCE</scope>
    <source>
        <strain evidence="8">FB-5</strain>
    </source>
</reference>
<dbReference type="NCBIfam" id="TIGR00121">
    <property type="entry name" value="birA_ligase"/>
    <property type="match status" value="1"/>
</dbReference>
<dbReference type="InterPro" id="IPR004408">
    <property type="entry name" value="Biotin_CoA_COase_ligase"/>
</dbReference>
<evidence type="ECO:0000256" key="6">
    <source>
        <dbReference type="ARBA" id="ARBA00047846"/>
    </source>
</evidence>
<evidence type="ECO:0000313" key="8">
    <source>
        <dbReference type="EMBL" id="BDI03561.1"/>
    </source>
</evidence>
<keyword evidence="3" id="KW-0067">ATP-binding</keyword>
<evidence type="ECO:0000313" key="9">
    <source>
        <dbReference type="Proteomes" id="UP001057498"/>
    </source>
</evidence>
<evidence type="ECO:0000256" key="3">
    <source>
        <dbReference type="ARBA" id="ARBA00022840"/>
    </source>
</evidence>
<dbReference type="Pfam" id="PF03099">
    <property type="entry name" value="BPL_LplA_LipB"/>
    <property type="match status" value="1"/>
</dbReference>
<proteinExistence type="predicted"/>
<dbReference type="PANTHER" id="PTHR12835:SF5">
    <property type="entry name" value="BIOTIN--PROTEIN LIGASE"/>
    <property type="match status" value="1"/>
</dbReference>
<gene>
    <name evidence="8" type="primary">birA</name>
    <name evidence="8" type="ORF">CATMQ487_05310</name>
</gene>
<dbReference type="PROSITE" id="PS51733">
    <property type="entry name" value="BPL_LPL_CATALYTIC"/>
    <property type="match status" value="1"/>
</dbReference>
<dbReference type="EMBL" id="AP025730">
    <property type="protein sequence ID" value="BDI03561.1"/>
    <property type="molecule type" value="Genomic_DNA"/>
</dbReference>
<dbReference type="Proteomes" id="UP001057498">
    <property type="component" value="Chromosome"/>
</dbReference>
<dbReference type="InterPro" id="IPR004143">
    <property type="entry name" value="BPL_LPL_catalytic"/>
</dbReference>
<dbReference type="PANTHER" id="PTHR12835">
    <property type="entry name" value="BIOTIN PROTEIN LIGASE"/>
    <property type="match status" value="1"/>
</dbReference>
<dbReference type="Gene3D" id="3.30.930.10">
    <property type="entry name" value="Bira Bifunctional Protein, Domain 2"/>
    <property type="match status" value="1"/>
</dbReference>
<name>A0ABM7YHC4_9BURK</name>
<keyword evidence="4" id="KW-0092">Biotin</keyword>
<organism evidence="8 9">
    <name type="scientific">Sphaerotilus microaerophilus</name>
    <dbReference type="NCBI Taxonomy" id="2914710"/>
    <lineage>
        <taxon>Bacteria</taxon>
        <taxon>Pseudomonadati</taxon>
        <taxon>Pseudomonadota</taxon>
        <taxon>Betaproteobacteria</taxon>
        <taxon>Burkholderiales</taxon>
        <taxon>Sphaerotilaceae</taxon>
        <taxon>Sphaerotilus</taxon>
    </lineage>
</organism>
<evidence type="ECO:0000256" key="2">
    <source>
        <dbReference type="ARBA" id="ARBA00022741"/>
    </source>
</evidence>
<dbReference type="SUPFAM" id="SSF55681">
    <property type="entry name" value="Class II aaRS and biotin synthetases"/>
    <property type="match status" value="1"/>
</dbReference>
<dbReference type="SUPFAM" id="SSF50037">
    <property type="entry name" value="C-terminal domain of transcriptional repressors"/>
    <property type="match status" value="1"/>
</dbReference>
<protein>
    <recommendedName>
        <fullName evidence="5">biotin--[biotin carboxyl-carrier protein] ligase</fullName>
        <ecNumber evidence="5">6.3.4.15</ecNumber>
    </recommendedName>
</protein>
<dbReference type="EC" id="6.3.4.15" evidence="5"/>
<keyword evidence="1 8" id="KW-0436">Ligase</keyword>
<sequence>MTTLVTLDPTVLAFDWDAAALQQRLQAIVPGTTVEVRAEAGSTNTELLERQRRATPTGEAPAPVWLVAERQTAGRGRLGRSWWSEPGSTLTCSLGLALEPADWSGLSLAVGLAVAEALDPTRSDDRESGSSARIGLKWPNDLWLRGDDRKLAGILIEAQALRSSAAGARGSLARWAVVGIGINLRPPRGEGGEFRTGYACLDELEPGITAPAVLQRIAPAVLAALQRFEREGLAPLLAAYALRDVLAGRRASAGDLVGRVTGIAPGGELCLRDDAGQTHRIASGEVSVRPC</sequence>
<evidence type="ECO:0000256" key="4">
    <source>
        <dbReference type="ARBA" id="ARBA00023267"/>
    </source>
</evidence>
<dbReference type="InterPro" id="IPR008988">
    <property type="entry name" value="Transcriptional_repressor_C"/>
</dbReference>
<dbReference type="Pfam" id="PF02237">
    <property type="entry name" value="BPL_C"/>
    <property type="match status" value="1"/>
</dbReference>
<evidence type="ECO:0000259" key="7">
    <source>
        <dbReference type="PROSITE" id="PS51733"/>
    </source>
</evidence>
<accession>A0ABM7YHC4</accession>
<evidence type="ECO:0000256" key="1">
    <source>
        <dbReference type="ARBA" id="ARBA00022598"/>
    </source>
</evidence>
<comment type="catalytic activity">
    <reaction evidence="6">
        <text>biotin + L-lysyl-[protein] + ATP = N(6)-biotinyl-L-lysyl-[protein] + AMP + diphosphate + H(+)</text>
        <dbReference type="Rhea" id="RHEA:11756"/>
        <dbReference type="Rhea" id="RHEA-COMP:9752"/>
        <dbReference type="Rhea" id="RHEA-COMP:10505"/>
        <dbReference type="ChEBI" id="CHEBI:15378"/>
        <dbReference type="ChEBI" id="CHEBI:29969"/>
        <dbReference type="ChEBI" id="CHEBI:30616"/>
        <dbReference type="ChEBI" id="CHEBI:33019"/>
        <dbReference type="ChEBI" id="CHEBI:57586"/>
        <dbReference type="ChEBI" id="CHEBI:83144"/>
        <dbReference type="ChEBI" id="CHEBI:456215"/>
        <dbReference type="EC" id="6.3.4.15"/>
    </reaction>
</comment>
<dbReference type="RefSeq" id="WP_251971838.1">
    <property type="nucleotide sequence ID" value="NZ_AP025730.1"/>
</dbReference>
<keyword evidence="9" id="KW-1185">Reference proteome</keyword>
<keyword evidence="2" id="KW-0547">Nucleotide-binding</keyword>
<dbReference type="InterPro" id="IPR003142">
    <property type="entry name" value="BPL_C"/>
</dbReference>
<feature type="domain" description="BPL/LPL catalytic" evidence="7">
    <location>
        <begin position="19"/>
        <end position="229"/>
    </location>
</feature>
<dbReference type="InterPro" id="IPR045864">
    <property type="entry name" value="aa-tRNA-synth_II/BPL/LPL"/>
</dbReference>
<evidence type="ECO:0000256" key="5">
    <source>
        <dbReference type="ARBA" id="ARBA00024227"/>
    </source>
</evidence>